<sequence>MGKLLYITANPKGLEKSMGLKIGEAFINTIKVESPDTEIKTIDLFSLDIAHMDAELVSARGKLAGYGYTLDQLTDGEREKILKMHALADEFLSYDYYVFVSPIWNLSSPAVLKAYLDNLFIAGKTFAHTANGPKGLLTGKKAIHINTRGGLYTGTPMKELECGDRYLRIALNFLGIEVMDTIIAEALDLYPQKVPEIVEKAKEEALRAAKEMIKSPILHL</sequence>
<dbReference type="PANTHER" id="PTHR43741">
    <property type="entry name" value="FMN-DEPENDENT NADH-AZOREDUCTASE 1"/>
    <property type="match status" value="1"/>
</dbReference>
<evidence type="ECO:0000256" key="2">
    <source>
        <dbReference type="ARBA" id="ARBA00022643"/>
    </source>
</evidence>
<comment type="function">
    <text evidence="6">Quinone reductase that provides resistance to thiol-specific stress caused by electrophilic quinones.</text>
</comment>
<dbReference type="InterPro" id="IPR029039">
    <property type="entry name" value="Flavoprotein-like_sf"/>
</dbReference>
<accession>A0ABV4YWJ9</accession>
<dbReference type="Proteomes" id="UP001241748">
    <property type="component" value="Unassembled WGS sequence"/>
</dbReference>
<dbReference type="SUPFAM" id="SSF52218">
    <property type="entry name" value="Flavoproteins"/>
    <property type="match status" value="1"/>
</dbReference>
<comment type="function">
    <text evidence="6">Also exhibits azoreductase activity. Catalyzes the reductive cleavage of the azo bond in aromatic azo compounds to the corresponding amines.</text>
</comment>
<keyword evidence="3 6" id="KW-0560">Oxidoreductase</keyword>
<comment type="similarity">
    <text evidence="6">Belongs to the azoreductase type 1 family.</text>
</comment>
<dbReference type="InterPro" id="IPR023048">
    <property type="entry name" value="NADH:quinone_OxRdtase_FMN_depd"/>
</dbReference>
<dbReference type="PANTHER" id="PTHR43741:SF7">
    <property type="entry name" value="FMN-DEPENDENT NADH:QUINONE OXIDOREDUCTASE"/>
    <property type="match status" value="1"/>
</dbReference>
<dbReference type="EC" id="1.6.5.-" evidence="6"/>
<evidence type="ECO:0000256" key="3">
    <source>
        <dbReference type="ARBA" id="ARBA00023002"/>
    </source>
</evidence>
<proteinExistence type="inferred from homology"/>
<comment type="catalytic activity">
    <reaction evidence="5">
        <text>N,N-dimethyl-1,4-phenylenediamine + anthranilate + 2 NAD(+) = 2-(4-dimethylaminophenyl)diazenylbenzoate + 2 NADH + 2 H(+)</text>
        <dbReference type="Rhea" id="RHEA:55872"/>
        <dbReference type="ChEBI" id="CHEBI:15378"/>
        <dbReference type="ChEBI" id="CHEBI:15783"/>
        <dbReference type="ChEBI" id="CHEBI:16567"/>
        <dbReference type="ChEBI" id="CHEBI:57540"/>
        <dbReference type="ChEBI" id="CHEBI:57945"/>
        <dbReference type="ChEBI" id="CHEBI:71579"/>
        <dbReference type="EC" id="1.7.1.17"/>
    </reaction>
    <physiologicalReaction direction="right-to-left" evidence="5">
        <dbReference type="Rhea" id="RHEA:55874"/>
    </physiologicalReaction>
</comment>
<evidence type="ECO:0000259" key="7">
    <source>
        <dbReference type="Pfam" id="PF02525"/>
    </source>
</evidence>
<comment type="cofactor">
    <cofactor evidence="6">
        <name>FMN</name>
        <dbReference type="ChEBI" id="CHEBI:58210"/>
    </cofactor>
    <text evidence="6">Binds 1 FMN per subunit.</text>
</comment>
<evidence type="ECO:0000313" key="8">
    <source>
        <dbReference type="EMBL" id="MFB3169227.1"/>
    </source>
</evidence>
<evidence type="ECO:0000256" key="1">
    <source>
        <dbReference type="ARBA" id="ARBA00022630"/>
    </source>
</evidence>
<dbReference type="Pfam" id="PF02525">
    <property type="entry name" value="Flavodoxin_2"/>
    <property type="match status" value="1"/>
</dbReference>
<comment type="caution">
    <text evidence="6">Lacks conserved residue(s) required for the propagation of feature annotation.</text>
</comment>
<name>A0ABV4YWJ9_9BACI</name>
<organism evidence="8 9">
    <name type="scientific">Neobacillus driksii</name>
    <dbReference type="NCBI Taxonomy" id="3035913"/>
    <lineage>
        <taxon>Bacteria</taxon>
        <taxon>Bacillati</taxon>
        <taxon>Bacillota</taxon>
        <taxon>Bacilli</taxon>
        <taxon>Bacillales</taxon>
        <taxon>Bacillaceae</taxon>
        <taxon>Neobacillus</taxon>
    </lineage>
</organism>
<dbReference type="Gene3D" id="3.40.50.360">
    <property type="match status" value="1"/>
</dbReference>
<comment type="subunit">
    <text evidence="6">Homodimer.</text>
</comment>
<evidence type="ECO:0000313" key="9">
    <source>
        <dbReference type="Proteomes" id="UP001241748"/>
    </source>
</evidence>
<evidence type="ECO:0000256" key="4">
    <source>
        <dbReference type="ARBA" id="ARBA00023027"/>
    </source>
</evidence>
<dbReference type="EC" id="1.7.1.17" evidence="6"/>
<dbReference type="InterPro" id="IPR050104">
    <property type="entry name" value="FMN-dep_NADH:Q_OxRdtase_AzoR1"/>
</dbReference>
<gene>
    <name evidence="6" type="primary">azoR</name>
    <name evidence="8" type="ORF">P5G62_019045</name>
</gene>
<evidence type="ECO:0000256" key="6">
    <source>
        <dbReference type="HAMAP-Rule" id="MF_01216"/>
    </source>
</evidence>
<feature type="domain" description="Flavodoxin-like fold" evidence="7">
    <location>
        <begin position="3"/>
        <end position="206"/>
    </location>
</feature>
<evidence type="ECO:0000256" key="5">
    <source>
        <dbReference type="ARBA" id="ARBA00048542"/>
    </source>
</evidence>
<reference evidence="8 9" key="1">
    <citation type="submission" date="2024-05" db="EMBL/GenBank/DDBJ databases">
        <authorList>
            <person name="Venkateswaran K."/>
        </authorList>
    </citation>
    <scope>NUCLEOTIDE SEQUENCE [LARGE SCALE GENOMIC DNA]</scope>
    <source>
        <strain evidence="8 9">179-C4-2-HS</strain>
    </source>
</reference>
<comment type="catalytic activity">
    <reaction evidence="6">
        <text>2 a quinone + NADH + H(+) = 2 a 1,4-benzosemiquinone + NAD(+)</text>
        <dbReference type="Rhea" id="RHEA:65952"/>
        <dbReference type="ChEBI" id="CHEBI:15378"/>
        <dbReference type="ChEBI" id="CHEBI:57540"/>
        <dbReference type="ChEBI" id="CHEBI:57945"/>
        <dbReference type="ChEBI" id="CHEBI:132124"/>
        <dbReference type="ChEBI" id="CHEBI:134225"/>
    </reaction>
</comment>
<dbReference type="RefSeq" id="WP_306076458.1">
    <property type="nucleotide sequence ID" value="NZ_JAROBZ020000001.1"/>
</dbReference>
<keyword evidence="1 6" id="KW-0285">Flavoprotein</keyword>
<protein>
    <recommendedName>
        <fullName evidence="6">FMN dependent NADH:quinone oxidoreductase</fullName>
        <ecNumber evidence="6">1.6.5.-</ecNumber>
    </recommendedName>
    <alternativeName>
        <fullName evidence="6">Azo-dye reductase</fullName>
    </alternativeName>
    <alternativeName>
        <fullName evidence="6">FMN-dependent NADH-azo compound oxidoreductase</fullName>
    </alternativeName>
    <alternativeName>
        <fullName evidence="6">FMN-dependent NADH-azoreductase</fullName>
        <ecNumber evidence="6">1.7.1.17</ecNumber>
    </alternativeName>
</protein>
<keyword evidence="9" id="KW-1185">Reference proteome</keyword>
<dbReference type="EMBL" id="JAROBZ020000001">
    <property type="protein sequence ID" value="MFB3169227.1"/>
    <property type="molecule type" value="Genomic_DNA"/>
</dbReference>
<keyword evidence="2 6" id="KW-0288">FMN</keyword>
<dbReference type="HAMAP" id="MF_01216">
    <property type="entry name" value="Azoreductase_type1"/>
    <property type="match status" value="1"/>
</dbReference>
<dbReference type="InterPro" id="IPR003680">
    <property type="entry name" value="Flavodoxin_fold"/>
</dbReference>
<keyword evidence="4 6" id="KW-0520">NAD</keyword>
<feature type="binding site" evidence="6">
    <location>
        <begin position="147"/>
        <end position="150"/>
    </location>
    <ligand>
        <name>FMN</name>
        <dbReference type="ChEBI" id="CHEBI:58210"/>
    </ligand>
</feature>
<comment type="caution">
    <text evidence="8">The sequence shown here is derived from an EMBL/GenBank/DDBJ whole genome shotgun (WGS) entry which is preliminary data.</text>
</comment>